<evidence type="ECO:0000256" key="1">
    <source>
        <dbReference type="ARBA" id="ARBA00022603"/>
    </source>
</evidence>
<evidence type="ECO:0000313" key="4">
    <source>
        <dbReference type="EMBL" id="SUO90244.1"/>
    </source>
</evidence>
<dbReference type="Pfam" id="PF19587">
    <property type="entry name" value="DUF6094"/>
    <property type="match status" value="1"/>
</dbReference>
<dbReference type="RefSeq" id="WP_115217377.1">
    <property type="nucleotide sequence ID" value="NZ_UHIA01000002.1"/>
</dbReference>
<gene>
    <name evidence="4" type="ORF">NCTC10717_00039</name>
</gene>
<dbReference type="InterPro" id="IPR029063">
    <property type="entry name" value="SAM-dependent_MTases_sf"/>
</dbReference>
<feature type="domain" description="DUF6094" evidence="3">
    <location>
        <begin position="11"/>
        <end position="188"/>
    </location>
</feature>
<dbReference type="PROSITE" id="PS00092">
    <property type="entry name" value="N6_MTASE"/>
    <property type="match status" value="1"/>
</dbReference>
<dbReference type="InterPro" id="IPR046076">
    <property type="entry name" value="DUF6094"/>
</dbReference>
<proteinExistence type="predicted"/>
<dbReference type="PRINTS" id="PR00507">
    <property type="entry name" value="N12N6MTFRASE"/>
</dbReference>
<organism evidence="4 5">
    <name type="scientific">Suttonella indologenes</name>
    <dbReference type="NCBI Taxonomy" id="13276"/>
    <lineage>
        <taxon>Bacteria</taxon>
        <taxon>Pseudomonadati</taxon>
        <taxon>Pseudomonadota</taxon>
        <taxon>Gammaproteobacteria</taxon>
        <taxon>Cardiobacteriales</taxon>
        <taxon>Cardiobacteriaceae</taxon>
        <taxon>Suttonella</taxon>
    </lineage>
</organism>
<dbReference type="OrthoDB" id="1843260at2"/>
<keyword evidence="2" id="KW-0808">Transferase</keyword>
<dbReference type="EMBL" id="UHIA01000002">
    <property type="protein sequence ID" value="SUO90244.1"/>
    <property type="molecule type" value="Genomic_DNA"/>
</dbReference>
<keyword evidence="1" id="KW-0489">Methyltransferase</keyword>
<reference evidence="4 5" key="1">
    <citation type="submission" date="2018-06" db="EMBL/GenBank/DDBJ databases">
        <authorList>
            <consortium name="Pathogen Informatics"/>
            <person name="Doyle S."/>
        </authorList>
    </citation>
    <scope>NUCLEOTIDE SEQUENCE [LARGE SCALE GENOMIC DNA]</scope>
    <source>
        <strain evidence="4 5">NCTC10717</strain>
    </source>
</reference>
<evidence type="ECO:0000259" key="3">
    <source>
        <dbReference type="Pfam" id="PF19587"/>
    </source>
</evidence>
<dbReference type="GO" id="GO:0008168">
    <property type="term" value="F:methyltransferase activity"/>
    <property type="evidence" value="ECO:0007669"/>
    <property type="project" value="UniProtKB-KW"/>
</dbReference>
<dbReference type="Proteomes" id="UP000254575">
    <property type="component" value="Unassembled WGS sequence"/>
</dbReference>
<keyword evidence="5" id="KW-1185">Reference proteome</keyword>
<evidence type="ECO:0000256" key="2">
    <source>
        <dbReference type="ARBA" id="ARBA00022679"/>
    </source>
</evidence>
<dbReference type="CDD" id="cd02440">
    <property type="entry name" value="AdoMet_MTases"/>
    <property type="match status" value="1"/>
</dbReference>
<evidence type="ECO:0000313" key="5">
    <source>
        <dbReference type="Proteomes" id="UP000254575"/>
    </source>
</evidence>
<dbReference type="SUPFAM" id="SSF53335">
    <property type="entry name" value="S-adenosyl-L-methionine-dependent methyltransferases"/>
    <property type="match status" value="1"/>
</dbReference>
<protein>
    <recommendedName>
        <fullName evidence="3">DUF6094 domain-containing protein</fullName>
    </recommendedName>
</protein>
<sequence>MSLIHPSVAYNAAAMGYYPTDDATMRGISHLLAPSTETVKFLDPCCGCATAITTLADRRRYPSSERYGIELDVERSGLAKGKLTALLTGSALDSHVTPQSVDVLFLNPPYGDAPRDRESGDKSQRLEHQFLSRFFPALRAGGLLIYIIPKSQLTEKIQKWLLSHFTDLRLFEAATNRFNQCVVIGRKTGALVALDKTMLAEWQNCLSGKQLWSTLPQRVTDYYSIEGNPKQLRMTSLEMDAEGIAELISEHKGLWRDFSAQFTQNSDERYIRPLHDLTDWHTVLLISSGIVSGLVDNGRQTLLVRGRTVKRKTVKVRENDDGDVIGEEHRDRFETVIKAIDLTESSPAYGQIIVIK</sequence>
<dbReference type="InterPro" id="IPR002052">
    <property type="entry name" value="DNA_methylase_N6_adenine_CS"/>
</dbReference>
<accession>A0A380MJE6</accession>
<dbReference type="GO" id="GO:0003676">
    <property type="term" value="F:nucleic acid binding"/>
    <property type="evidence" value="ECO:0007669"/>
    <property type="project" value="InterPro"/>
</dbReference>
<name>A0A380MJE6_9GAMM</name>
<dbReference type="AlphaFoldDB" id="A0A380MJE6"/>
<dbReference type="GO" id="GO:0032259">
    <property type="term" value="P:methylation"/>
    <property type="evidence" value="ECO:0007669"/>
    <property type="project" value="UniProtKB-KW"/>
</dbReference>
<dbReference type="Gene3D" id="3.40.50.150">
    <property type="entry name" value="Vaccinia Virus protein VP39"/>
    <property type="match status" value="1"/>
</dbReference>